<organism evidence="3 4">
    <name type="scientific">Trifolium pratense</name>
    <name type="common">Red clover</name>
    <dbReference type="NCBI Taxonomy" id="57577"/>
    <lineage>
        <taxon>Eukaryota</taxon>
        <taxon>Viridiplantae</taxon>
        <taxon>Streptophyta</taxon>
        <taxon>Embryophyta</taxon>
        <taxon>Tracheophyta</taxon>
        <taxon>Spermatophyta</taxon>
        <taxon>Magnoliopsida</taxon>
        <taxon>eudicotyledons</taxon>
        <taxon>Gunneridae</taxon>
        <taxon>Pentapetalae</taxon>
        <taxon>rosids</taxon>
        <taxon>fabids</taxon>
        <taxon>Fabales</taxon>
        <taxon>Fabaceae</taxon>
        <taxon>Papilionoideae</taxon>
        <taxon>50 kb inversion clade</taxon>
        <taxon>NPAAA clade</taxon>
        <taxon>Hologalegina</taxon>
        <taxon>IRL clade</taxon>
        <taxon>Trifolieae</taxon>
        <taxon>Trifolium</taxon>
    </lineage>
</organism>
<dbReference type="Pfam" id="PF20167">
    <property type="entry name" value="Transposase_32"/>
    <property type="match status" value="1"/>
</dbReference>
<dbReference type="InterPro" id="IPR046796">
    <property type="entry name" value="Transposase_32_dom"/>
</dbReference>
<feature type="compositionally biased region" description="Acidic residues" evidence="1">
    <location>
        <begin position="407"/>
        <end position="420"/>
    </location>
</feature>
<gene>
    <name evidence="3" type="ORF">L195_g001323</name>
</gene>
<feature type="region of interest" description="Disordered" evidence="1">
    <location>
        <begin position="372"/>
        <end position="420"/>
    </location>
</feature>
<feature type="compositionally biased region" description="Gly residues" evidence="1">
    <location>
        <begin position="375"/>
        <end position="386"/>
    </location>
</feature>
<evidence type="ECO:0000259" key="2">
    <source>
        <dbReference type="Pfam" id="PF20167"/>
    </source>
</evidence>
<evidence type="ECO:0000256" key="1">
    <source>
        <dbReference type="SAM" id="MobiDB-lite"/>
    </source>
</evidence>
<dbReference type="AlphaFoldDB" id="A0A2K3NPD4"/>
<protein>
    <recommendedName>
        <fullName evidence="2">Putative plant transposon protein domain-containing protein</fullName>
    </recommendedName>
</protein>
<proteinExistence type="predicted"/>
<evidence type="ECO:0000313" key="3">
    <source>
        <dbReference type="EMBL" id="PNY04891.1"/>
    </source>
</evidence>
<dbReference type="EMBL" id="ASHM01000529">
    <property type="protein sequence ID" value="PNY04891.1"/>
    <property type="molecule type" value="Genomic_DNA"/>
</dbReference>
<accession>A0A2K3NPD4</accession>
<feature type="region of interest" description="Disordered" evidence="1">
    <location>
        <begin position="1"/>
        <end position="26"/>
    </location>
</feature>
<reference evidence="3 4" key="1">
    <citation type="journal article" date="2014" name="Am. J. Bot.">
        <title>Genome assembly and annotation for red clover (Trifolium pratense; Fabaceae).</title>
        <authorList>
            <person name="Istvanek J."/>
            <person name="Jaros M."/>
            <person name="Krenek A."/>
            <person name="Repkova J."/>
        </authorList>
    </citation>
    <scope>NUCLEOTIDE SEQUENCE [LARGE SCALE GENOMIC DNA]</scope>
    <source>
        <strain evidence="4">cv. Tatra</strain>
        <tissue evidence="3">Young leaves</tissue>
    </source>
</reference>
<comment type="caution">
    <text evidence="3">The sequence shown here is derived from an EMBL/GenBank/DDBJ whole genome shotgun (WGS) entry which is preliminary data.</text>
</comment>
<dbReference type="Proteomes" id="UP000236291">
    <property type="component" value="Unassembled WGS sequence"/>
</dbReference>
<name>A0A2K3NPD4_TRIPR</name>
<feature type="compositionally biased region" description="Low complexity" evidence="1">
    <location>
        <begin position="294"/>
        <end position="308"/>
    </location>
</feature>
<reference evidence="3 4" key="2">
    <citation type="journal article" date="2017" name="Front. Plant Sci.">
        <title>Gene Classification and Mining of Molecular Markers Useful in Red Clover (Trifolium pratense) Breeding.</title>
        <authorList>
            <person name="Istvanek J."/>
            <person name="Dluhosova J."/>
            <person name="Dluhos P."/>
            <person name="Patkova L."/>
            <person name="Nedelnik J."/>
            <person name="Repkova J."/>
        </authorList>
    </citation>
    <scope>NUCLEOTIDE SEQUENCE [LARGE SCALE GENOMIC DNA]</scope>
    <source>
        <strain evidence="4">cv. Tatra</strain>
        <tissue evidence="3">Young leaves</tissue>
    </source>
</reference>
<sequence>MAPKKATGSKKQKTGSSASAPVDVPPNVEGRFVGPPQFAKFQELQLRKLWYEKEFPISPTGPHRSFIEAIQALGWGKLLEPEIYINDEVVREFYANAFPTDLTQPFPFITTVRGRPVRFDRDAINKFLGKPYTRESEEDMCDYAVTLAKGNWDAPGITELLLLPGHNLTYNNKGLPLRVKAENLTPVARLGLLFILHNVIPRSHISDATMPIVGFLYFLFKKTPVDVAQVIANELKEVVLSGVFDRTRANCLLPFPALIMGLIEKARIIVPANFRSKIGKIDDKHIERWCTPKTPIQTQPPASTQAPPQFTPPPHPQFSDQQLLYHIMDQNAANHRADAYLYQAMYQMSLNQPLYDPSQFYSHVAWPGDRPQFGEGAGASGAGASGAGANVGDDDDPIDERAADAFVSDEGDGDDDTMED</sequence>
<evidence type="ECO:0000313" key="4">
    <source>
        <dbReference type="Proteomes" id="UP000236291"/>
    </source>
</evidence>
<feature type="domain" description="Putative plant transposon protein" evidence="2">
    <location>
        <begin position="72"/>
        <end position="268"/>
    </location>
</feature>
<feature type="region of interest" description="Disordered" evidence="1">
    <location>
        <begin position="293"/>
        <end position="319"/>
    </location>
</feature>